<comment type="caution">
    <text evidence="2">The sequence shown here is derived from an EMBL/GenBank/DDBJ whole genome shotgun (WGS) entry which is preliminary data.</text>
</comment>
<dbReference type="Proteomes" id="UP001187315">
    <property type="component" value="Unassembled WGS sequence"/>
</dbReference>
<protein>
    <submittedName>
        <fullName evidence="2">Uncharacterized protein</fullName>
    </submittedName>
</protein>
<feature type="compositionally biased region" description="Polar residues" evidence="1">
    <location>
        <begin position="30"/>
        <end position="43"/>
    </location>
</feature>
<dbReference type="EMBL" id="JAVHJS010000011">
    <property type="protein sequence ID" value="KAK2843291.1"/>
    <property type="molecule type" value="Genomic_DNA"/>
</dbReference>
<evidence type="ECO:0000313" key="2">
    <source>
        <dbReference type="EMBL" id="KAK2843291.1"/>
    </source>
</evidence>
<sequence length="178" mass="19304">MDAVRICVKNLSTILSLRCIPEKAARDSSIKPQTIRGNGNCLSSGKKPQLSREQLKADQRRRCCLPPTRCSHAFSLRQARPPACIVAGSFGARRGALRGRPSPQHVPASLFGNGRPGPERRSGRGQSQAQLTDTYTHTLTLAHCHPPPLFFTQTLLVFSLLSSPLPLLSSLQGSEITA</sequence>
<feature type="region of interest" description="Disordered" evidence="1">
    <location>
        <begin position="29"/>
        <end position="52"/>
    </location>
</feature>
<keyword evidence="3" id="KW-1185">Reference proteome</keyword>
<dbReference type="AlphaFoldDB" id="A0AA88MRC4"/>
<proteinExistence type="predicted"/>
<evidence type="ECO:0000256" key="1">
    <source>
        <dbReference type="SAM" id="MobiDB-lite"/>
    </source>
</evidence>
<organism evidence="2 3">
    <name type="scientific">Tachysurus vachellii</name>
    <name type="common">Darkbarbel catfish</name>
    <name type="synonym">Pelteobagrus vachellii</name>
    <dbReference type="NCBI Taxonomy" id="175792"/>
    <lineage>
        <taxon>Eukaryota</taxon>
        <taxon>Metazoa</taxon>
        <taxon>Chordata</taxon>
        <taxon>Craniata</taxon>
        <taxon>Vertebrata</taxon>
        <taxon>Euteleostomi</taxon>
        <taxon>Actinopterygii</taxon>
        <taxon>Neopterygii</taxon>
        <taxon>Teleostei</taxon>
        <taxon>Ostariophysi</taxon>
        <taxon>Siluriformes</taxon>
        <taxon>Bagridae</taxon>
        <taxon>Tachysurus</taxon>
    </lineage>
</organism>
<name>A0AA88MRC4_TACVA</name>
<gene>
    <name evidence="2" type="ORF">Q7C36_011506</name>
</gene>
<accession>A0AA88MRC4</accession>
<feature type="region of interest" description="Disordered" evidence="1">
    <location>
        <begin position="97"/>
        <end position="129"/>
    </location>
</feature>
<evidence type="ECO:0000313" key="3">
    <source>
        <dbReference type="Proteomes" id="UP001187315"/>
    </source>
</evidence>
<reference evidence="2" key="1">
    <citation type="submission" date="2023-08" db="EMBL/GenBank/DDBJ databases">
        <title>Pelteobagrus vachellii genome.</title>
        <authorList>
            <person name="Liu H."/>
        </authorList>
    </citation>
    <scope>NUCLEOTIDE SEQUENCE</scope>
    <source>
        <strain evidence="2">PRFRI_2022a</strain>
        <tissue evidence="2">Muscle</tissue>
    </source>
</reference>